<evidence type="ECO:0000313" key="1">
    <source>
        <dbReference type="EMBL" id="KAF9461483.1"/>
    </source>
</evidence>
<comment type="caution">
    <text evidence="1">The sequence shown here is derived from an EMBL/GenBank/DDBJ whole genome shotgun (WGS) entry which is preliminary data.</text>
</comment>
<dbReference type="Proteomes" id="UP000807353">
    <property type="component" value="Unassembled WGS sequence"/>
</dbReference>
<evidence type="ECO:0000313" key="2">
    <source>
        <dbReference type="Proteomes" id="UP000807353"/>
    </source>
</evidence>
<keyword evidence="2" id="KW-1185">Reference proteome</keyword>
<name>A0A9P6CI35_9AGAR</name>
<accession>A0A9P6CI35</accession>
<proteinExistence type="predicted"/>
<organism evidence="1 2">
    <name type="scientific">Collybia nuda</name>
    <dbReference type="NCBI Taxonomy" id="64659"/>
    <lineage>
        <taxon>Eukaryota</taxon>
        <taxon>Fungi</taxon>
        <taxon>Dikarya</taxon>
        <taxon>Basidiomycota</taxon>
        <taxon>Agaricomycotina</taxon>
        <taxon>Agaricomycetes</taxon>
        <taxon>Agaricomycetidae</taxon>
        <taxon>Agaricales</taxon>
        <taxon>Tricholomatineae</taxon>
        <taxon>Clitocybaceae</taxon>
        <taxon>Collybia</taxon>
    </lineage>
</organism>
<dbReference type="AlphaFoldDB" id="A0A9P6CI35"/>
<dbReference type="EMBL" id="MU150283">
    <property type="protein sequence ID" value="KAF9461483.1"/>
    <property type="molecule type" value="Genomic_DNA"/>
</dbReference>
<gene>
    <name evidence="1" type="ORF">BDZ94DRAFT_806951</name>
</gene>
<sequence>MSIKVSSESRLQLDFELLSSSYTRPLTFRKLLESSEAGYVQSKRAQLELRRVVQHNLFI</sequence>
<protein>
    <submittedName>
        <fullName evidence="1">Uncharacterized protein</fullName>
    </submittedName>
</protein>
<reference evidence="1" key="1">
    <citation type="submission" date="2020-11" db="EMBL/GenBank/DDBJ databases">
        <authorList>
            <consortium name="DOE Joint Genome Institute"/>
            <person name="Ahrendt S."/>
            <person name="Riley R."/>
            <person name="Andreopoulos W."/>
            <person name="Labutti K."/>
            <person name="Pangilinan J."/>
            <person name="Ruiz-Duenas F.J."/>
            <person name="Barrasa J.M."/>
            <person name="Sanchez-Garcia M."/>
            <person name="Camarero S."/>
            <person name="Miyauchi S."/>
            <person name="Serrano A."/>
            <person name="Linde D."/>
            <person name="Babiker R."/>
            <person name="Drula E."/>
            <person name="Ayuso-Fernandez I."/>
            <person name="Pacheco R."/>
            <person name="Padilla G."/>
            <person name="Ferreira P."/>
            <person name="Barriuso J."/>
            <person name="Kellner H."/>
            <person name="Castanera R."/>
            <person name="Alfaro M."/>
            <person name="Ramirez L."/>
            <person name="Pisabarro A.G."/>
            <person name="Kuo A."/>
            <person name="Tritt A."/>
            <person name="Lipzen A."/>
            <person name="He G."/>
            <person name="Yan M."/>
            <person name="Ng V."/>
            <person name="Cullen D."/>
            <person name="Martin F."/>
            <person name="Rosso M.-N."/>
            <person name="Henrissat B."/>
            <person name="Hibbett D."/>
            <person name="Martinez A.T."/>
            <person name="Grigoriev I.V."/>
        </authorList>
    </citation>
    <scope>NUCLEOTIDE SEQUENCE</scope>
    <source>
        <strain evidence="1">CBS 247.69</strain>
    </source>
</reference>